<sequence length="273" mass="31064">MMSENKEKLKQNQYANSGNFNARIHLHKSFGTNKYPWPFWVFDQLNQAGHAKVLELGGGNGLLWMANAHRIPEHWNITITDISSGMLKDAEMNLANLNRNFHYEVIDAEQILYSDSTFDIVIANHMLYHVENRGKALFEIKRILKPDGTFYASTVGKRNMLELKEMVNEFDPHSKYDKVLGTLESHFSLENGKEQLLEAFGDVQLALYEDALLVTDAQAIVDYVLSLNGMDSGQMILDPGCAEKFKDFLDRKMELSDGKIHISKGSGIFICKR</sequence>
<dbReference type="GO" id="GO:0043770">
    <property type="term" value="F:demethylmenaquinone methyltransferase activity"/>
    <property type="evidence" value="ECO:0007669"/>
    <property type="project" value="UniProtKB-EC"/>
</dbReference>
<dbReference type="Proteomes" id="UP000730618">
    <property type="component" value="Unassembled WGS sequence"/>
</dbReference>
<dbReference type="Pfam" id="PF08241">
    <property type="entry name" value="Methyltransf_11"/>
    <property type="match status" value="1"/>
</dbReference>
<dbReference type="InterPro" id="IPR013216">
    <property type="entry name" value="Methyltransf_11"/>
</dbReference>
<keyword evidence="2" id="KW-0808">Transferase</keyword>
<dbReference type="CDD" id="cd02440">
    <property type="entry name" value="AdoMet_MTases"/>
    <property type="match status" value="1"/>
</dbReference>
<dbReference type="RefSeq" id="WP_218096662.1">
    <property type="nucleotide sequence ID" value="NZ_CAJVCE010000001.1"/>
</dbReference>
<gene>
    <name evidence="2" type="primary">COQ5_1</name>
    <name evidence="2" type="ORF">PAECIP111802_00289</name>
</gene>
<proteinExistence type="predicted"/>
<evidence type="ECO:0000259" key="1">
    <source>
        <dbReference type="Pfam" id="PF08241"/>
    </source>
</evidence>
<dbReference type="EC" id="2.1.1.163" evidence="2"/>
<dbReference type="GO" id="GO:0032259">
    <property type="term" value="P:methylation"/>
    <property type="evidence" value="ECO:0007669"/>
    <property type="project" value="UniProtKB-KW"/>
</dbReference>
<keyword evidence="3" id="KW-1185">Reference proteome</keyword>
<keyword evidence="2" id="KW-0489">Methyltransferase</keyword>
<feature type="domain" description="Methyltransferase type 11" evidence="1">
    <location>
        <begin position="54"/>
        <end position="151"/>
    </location>
</feature>
<evidence type="ECO:0000313" key="3">
    <source>
        <dbReference type="Proteomes" id="UP000730618"/>
    </source>
</evidence>
<protein>
    <submittedName>
        <fullName evidence="2">2-methoxy-6-polyprenyl-1,4-benzoquinol methylase, mitochondrial</fullName>
        <ecNumber evidence="2">2.1.1.163</ecNumber>
    </submittedName>
</protein>
<organism evidence="2 3">
    <name type="scientific">Paenibacillus allorhizosphaerae</name>
    <dbReference type="NCBI Taxonomy" id="2849866"/>
    <lineage>
        <taxon>Bacteria</taxon>
        <taxon>Bacillati</taxon>
        <taxon>Bacillota</taxon>
        <taxon>Bacilli</taxon>
        <taxon>Bacillales</taxon>
        <taxon>Paenibacillaceae</taxon>
        <taxon>Paenibacillus</taxon>
    </lineage>
</organism>
<accession>A0ABM8VB13</accession>
<name>A0ABM8VB13_9BACL</name>
<reference evidence="2 3" key="1">
    <citation type="submission" date="2021-06" db="EMBL/GenBank/DDBJ databases">
        <authorList>
            <person name="Criscuolo A."/>
        </authorList>
    </citation>
    <scope>NUCLEOTIDE SEQUENCE [LARGE SCALE GENOMIC DNA]</scope>
    <source>
        <strain evidence="3">CIP 111802</strain>
    </source>
</reference>
<dbReference type="EMBL" id="CAJVCE010000001">
    <property type="protein sequence ID" value="CAG7616449.1"/>
    <property type="molecule type" value="Genomic_DNA"/>
</dbReference>
<evidence type="ECO:0000313" key="2">
    <source>
        <dbReference type="EMBL" id="CAG7616449.1"/>
    </source>
</evidence>
<dbReference type="PANTHER" id="PTHR43861">
    <property type="entry name" value="TRANS-ACONITATE 2-METHYLTRANSFERASE-RELATED"/>
    <property type="match status" value="1"/>
</dbReference>
<comment type="caution">
    <text evidence="2">The sequence shown here is derived from an EMBL/GenBank/DDBJ whole genome shotgun (WGS) entry which is preliminary data.</text>
</comment>